<keyword evidence="1" id="KW-1015">Disulfide bond</keyword>
<gene>
    <name evidence="3" type="ORF">EXN66_Car012034</name>
</gene>
<dbReference type="AlphaFoldDB" id="A0A6G1Q1H3"/>
<dbReference type="InterPro" id="IPR016186">
    <property type="entry name" value="C-type_lectin-like/link_sf"/>
</dbReference>
<sequence length="278" mass="32058">MEDVNRLTAMADLSQMIYTKDSHEAWIGLYDDVNSWRWSLADPRFYKPGEAENRIWSSGEPNNLNSKEQCTQIYNGLWFDQNCEDSLFSVCSNVSGSNVKFVLVTTSMTWTQAQTYCRTHYTDLASVRNQNENQNILGLVPSGQRVWIGLFRDSWKWFDGSSSSFMYWRTTTKEPNNTQKKETCVAANFAASGQWEDWNCDYRKAFICYSVVLFKRVVKVTLEKQSSSLNLNDPAVMDDSLKQLQLRLKDKGLNGDIRLSWVKQSDGKVFNAEQNTED</sequence>
<dbReference type="PANTHER" id="PTHR45784:SF3">
    <property type="entry name" value="C-TYPE LECTIN DOMAIN FAMILY 4 MEMBER K-LIKE-RELATED"/>
    <property type="match status" value="1"/>
</dbReference>
<dbReference type="PROSITE" id="PS50041">
    <property type="entry name" value="C_TYPE_LECTIN_2"/>
    <property type="match status" value="2"/>
</dbReference>
<dbReference type="Proteomes" id="UP000503349">
    <property type="component" value="Chromosome 12"/>
</dbReference>
<reference evidence="4" key="2">
    <citation type="submission" date="2019-02" db="EMBL/GenBank/DDBJ databases">
        <title>Opniocepnalus argus Var Kimnra genome.</title>
        <authorList>
            <person name="Zhou C."/>
            <person name="Xiao S."/>
        </authorList>
    </citation>
    <scope>NUCLEOTIDE SEQUENCE [LARGE SCALE GENOMIC DNA]</scope>
</reference>
<evidence type="ECO:0000313" key="3">
    <source>
        <dbReference type="EMBL" id="KAF3696357.1"/>
    </source>
</evidence>
<dbReference type="Pfam" id="PF00059">
    <property type="entry name" value="Lectin_C"/>
    <property type="match status" value="2"/>
</dbReference>
<name>A0A6G1Q1H3_CHAAH</name>
<dbReference type="SUPFAM" id="SSF56436">
    <property type="entry name" value="C-type lectin-like"/>
    <property type="match status" value="2"/>
</dbReference>
<dbReference type="InterPro" id="IPR016187">
    <property type="entry name" value="CTDL_fold"/>
</dbReference>
<dbReference type="InterPro" id="IPR001304">
    <property type="entry name" value="C-type_lectin-like"/>
</dbReference>
<organism evidence="3 4">
    <name type="scientific">Channa argus</name>
    <name type="common">Northern snakehead</name>
    <name type="synonym">Ophicephalus argus</name>
    <dbReference type="NCBI Taxonomy" id="215402"/>
    <lineage>
        <taxon>Eukaryota</taxon>
        <taxon>Metazoa</taxon>
        <taxon>Chordata</taxon>
        <taxon>Craniata</taxon>
        <taxon>Vertebrata</taxon>
        <taxon>Euteleostomi</taxon>
        <taxon>Actinopterygii</taxon>
        <taxon>Neopterygii</taxon>
        <taxon>Teleostei</taxon>
        <taxon>Neoteleostei</taxon>
        <taxon>Acanthomorphata</taxon>
        <taxon>Anabantaria</taxon>
        <taxon>Anabantiformes</taxon>
        <taxon>Channoidei</taxon>
        <taxon>Channidae</taxon>
        <taxon>Channa</taxon>
    </lineage>
</organism>
<dbReference type="PANTHER" id="PTHR45784">
    <property type="entry name" value="C-TYPE LECTIN DOMAIN FAMILY 20 MEMBER A-RELATED"/>
    <property type="match status" value="1"/>
</dbReference>
<evidence type="ECO:0000313" key="4">
    <source>
        <dbReference type="Proteomes" id="UP000503349"/>
    </source>
</evidence>
<keyword evidence="4" id="KW-1185">Reference proteome</keyword>
<dbReference type="SMART" id="SM00034">
    <property type="entry name" value="CLECT"/>
    <property type="match status" value="1"/>
</dbReference>
<reference evidence="3 4" key="1">
    <citation type="submission" date="2019-02" db="EMBL/GenBank/DDBJ databases">
        <title>Opniocepnalus argus genome.</title>
        <authorList>
            <person name="Zhou C."/>
            <person name="Xiao S."/>
        </authorList>
    </citation>
    <scope>NUCLEOTIDE SEQUENCE [LARGE SCALE GENOMIC DNA]</scope>
    <source>
        <strain evidence="3">OARG1902GOOAL</strain>
        <tissue evidence="3">Muscle</tissue>
    </source>
</reference>
<feature type="domain" description="C-type lectin" evidence="2">
    <location>
        <begin position="1"/>
        <end position="92"/>
    </location>
</feature>
<feature type="domain" description="C-type lectin" evidence="2">
    <location>
        <begin position="101"/>
        <end position="209"/>
    </location>
</feature>
<accession>A0A6G1Q1H3</accession>
<dbReference type="InterPro" id="IPR018378">
    <property type="entry name" value="C-type_lectin_CS"/>
</dbReference>
<dbReference type="Gene3D" id="3.10.100.10">
    <property type="entry name" value="Mannose-Binding Protein A, subunit A"/>
    <property type="match status" value="2"/>
</dbReference>
<evidence type="ECO:0000259" key="2">
    <source>
        <dbReference type="PROSITE" id="PS50041"/>
    </source>
</evidence>
<protein>
    <submittedName>
        <fullName evidence="3">Lectin</fullName>
    </submittedName>
</protein>
<dbReference type="EMBL" id="CM015723">
    <property type="protein sequence ID" value="KAF3696357.1"/>
    <property type="molecule type" value="Genomic_DNA"/>
</dbReference>
<dbReference type="PROSITE" id="PS00615">
    <property type="entry name" value="C_TYPE_LECTIN_1"/>
    <property type="match status" value="2"/>
</dbReference>
<proteinExistence type="predicted"/>
<evidence type="ECO:0000256" key="1">
    <source>
        <dbReference type="ARBA" id="ARBA00023157"/>
    </source>
</evidence>